<dbReference type="PROSITE" id="PS50850">
    <property type="entry name" value="MFS"/>
    <property type="match status" value="1"/>
</dbReference>
<evidence type="ECO:0000256" key="3">
    <source>
        <dbReference type="ARBA" id="ARBA00022692"/>
    </source>
</evidence>
<dbReference type="RefSeq" id="XP_066806124.1">
    <property type="nucleotide sequence ID" value="XM_066943582.1"/>
</dbReference>
<feature type="transmembrane region" description="Helical" evidence="7">
    <location>
        <begin position="434"/>
        <end position="455"/>
    </location>
</feature>
<keyword evidence="4 7" id="KW-1133">Transmembrane helix</keyword>
<dbReference type="GO" id="GO:0016020">
    <property type="term" value="C:membrane"/>
    <property type="evidence" value="ECO:0007669"/>
    <property type="project" value="UniProtKB-SubCell"/>
</dbReference>
<evidence type="ECO:0000256" key="5">
    <source>
        <dbReference type="ARBA" id="ARBA00023136"/>
    </source>
</evidence>
<feature type="transmembrane region" description="Helical" evidence="7">
    <location>
        <begin position="101"/>
        <end position="122"/>
    </location>
</feature>
<feature type="transmembrane region" description="Helical" evidence="7">
    <location>
        <begin position="194"/>
        <end position="217"/>
    </location>
</feature>
<dbReference type="GeneID" id="92177706"/>
<evidence type="ECO:0000259" key="8">
    <source>
        <dbReference type="PROSITE" id="PS50850"/>
    </source>
</evidence>
<dbReference type="EMBL" id="JBCAWK010000001">
    <property type="protein sequence ID" value="KAK8869878.1"/>
    <property type="molecule type" value="Genomic_DNA"/>
</dbReference>
<evidence type="ECO:0000256" key="6">
    <source>
        <dbReference type="SAM" id="MobiDB-lite"/>
    </source>
</evidence>
<comment type="caution">
    <text evidence="9">The sequence shown here is derived from an EMBL/GenBank/DDBJ whole genome shotgun (WGS) entry which is preliminary data.</text>
</comment>
<accession>A0AAW0Z6V0</accession>
<name>A0AAW0Z6V0_9TREE</name>
<keyword evidence="2" id="KW-0813">Transport</keyword>
<gene>
    <name evidence="9" type="ORF">IAR55_000446</name>
</gene>
<dbReference type="AlphaFoldDB" id="A0AAW0Z6V0"/>
<comment type="subcellular location">
    <subcellularLocation>
        <location evidence="1">Membrane</location>
        <topology evidence="1">Multi-pass membrane protein</topology>
    </subcellularLocation>
</comment>
<protein>
    <recommendedName>
        <fullName evidence="8">Major facilitator superfamily (MFS) profile domain-containing protein</fullName>
    </recommendedName>
</protein>
<feature type="compositionally biased region" description="Basic and acidic residues" evidence="6">
    <location>
        <begin position="589"/>
        <end position="616"/>
    </location>
</feature>
<feature type="transmembrane region" description="Helical" evidence="7">
    <location>
        <begin position="292"/>
        <end position="311"/>
    </location>
</feature>
<dbReference type="GO" id="GO:0022857">
    <property type="term" value="F:transmembrane transporter activity"/>
    <property type="evidence" value="ECO:0007669"/>
    <property type="project" value="InterPro"/>
</dbReference>
<proteinExistence type="predicted"/>
<feature type="transmembrane region" description="Helical" evidence="7">
    <location>
        <begin position="539"/>
        <end position="562"/>
    </location>
</feature>
<keyword evidence="10" id="KW-1185">Reference proteome</keyword>
<dbReference type="PANTHER" id="PTHR42718">
    <property type="entry name" value="MAJOR FACILITATOR SUPERFAMILY MULTIDRUG TRANSPORTER MFSC"/>
    <property type="match status" value="1"/>
</dbReference>
<dbReference type="SUPFAM" id="SSF103473">
    <property type="entry name" value="MFS general substrate transporter"/>
    <property type="match status" value="2"/>
</dbReference>
<dbReference type="Gene3D" id="1.20.1250.20">
    <property type="entry name" value="MFS general substrate transporter like domains"/>
    <property type="match status" value="2"/>
</dbReference>
<evidence type="ECO:0000313" key="9">
    <source>
        <dbReference type="EMBL" id="KAK8869878.1"/>
    </source>
</evidence>
<keyword evidence="5 7" id="KW-0472">Membrane</keyword>
<sequence length="616" mass="64904">MDDRGLHRSATIPEVLAAESSTLAPHPGPAPLSNTVNEVSGMNNTSPTQLKGDMSSESLAKSLHHTDDLAQSPSDASSKLPPLDEDLDSPTAPPKLSSARLLSVAAVVTFTMCMSAAGQQALNIALPTIQSELGMKETDLQWLSSAYSLTYGCFLLLSGRLADVHGRKIVFMCGLFVYAVFALVGGFMKNGVGLIVTRALSGCGAAMSTPSAVGIIAQNFSGRARSTAFASFSAGAPVGGALGLLLGGLFTSYVDDTWRGALFTMAGLAFAITVTAWFVVPRDPSITNDRRVDWLGAALVTVGLVFLQFVISDGESAPNRWKTSYIIALIIVGVLLIVAFFFWERHVINNTSRPPLMRLQLFTRAKGRLSAVYFIGFVTWMSFSSLFYQATLYFQQVQNTGPIGAMLRFLPTSVSGVICNVIVAFLISRVPTQWLVCVGLLATGLANVCLAISGVDTGYWGAPFCSMWLAVMGADFLMATGLIFVSALALPDEQSVAGALFQTLLQLGGSFGLAVTSVISDVQQTKARQSGKVGPEAQIVGIHAAFWLGSAMCFTALLVAMVSLRGMGTIGRGVKRSGGKGISGGDGTLKAELDGGQDEKQHGGGEEKTALGHEKV</sequence>
<feature type="transmembrane region" description="Helical" evidence="7">
    <location>
        <begin position="371"/>
        <end position="394"/>
    </location>
</feature>
<feature type="transmembrane region" description="Helical" evidence="7">
    <location>
        <begin position="169"/>
        <end position="188"/>
    </location>
</feature>
<evidence type="ECO:0000256" key="7">
    <source>
        <dbReference type="SAM" id="Phobius"/>
    </source>
</evidence>
<reference evidence="9 10" key="1">
    <citation type="journal article" date="2024" name="bioRxiv">
        <title>Comparative genomics of Cryptococcus and Kwoniella reveals pathogenesis evolution and contrasting karyotype dynamics via intercentromeric recombination or chromosome fusion.</title>
        <authorList>
            <person name="Coelho M.A."/>
            <person name="David-Palma M."/>
            <person name="Shea T."/>
            <person name="Bowers K."/>
            <person name="McGinley-Smith S."/>
            <person name="Mohammad A.W."/>
            <person name="Gnirke A."/>
            <person name="Yurkov A.M."/>
            <person name="Nowrousian M."/>
            <person name="Sun S."/>
            <person name="Cuomo C.A."/>
            <person name="Heitman J."/>
        </authorList>
    </citation>
    <scope>NUCLEOTIDE SEQUENCE [LARGE SCALE GENOMIC DNA]</scope>
    <source>
        <strain evidence="9 10">CBS 13917</strain>
    </source>
</reference>
<feature type="transmembrane region" description="Helical" evidence="7">
    <location>
        <begin position="229"/>
        <end position="254"/>
    </location>
</feature>
<feature type="transmembrane region" description="Helical" evidence="7">
    <location>
        <begin position="467"/>
        <end position="490"/>
    </location>
</feature>
<evidence type="ECO:0000256" key="2">
    <source>
        <dbReference type="ARBA" id="ARBA00022448"/>
    </source>
</evidence>
<dbReference type="InterPro" id="IPR011701">
    <property type="entry name" value="MFS"/>
</dbReference>
<feature type="region of interest" description="Disordered" evidence="6">
    <location>
        <begin position="1"/>
        <end position="94"/>
    </location>
</feature>
<dbReference type="Proteomes" id="UP001388673">
    <property type="component" value="Unassembled WGS sequence"/>
</dbReference>
<feature type="transmembrane region" description="Helical" evidence="7">
    <location>
        <begin position="260"/>
        <end position="280"/>
    </location>
</feature>
<feature type="domain" description="Major facilitator superfamily (MFS) profile" evidence="8">
    <location>
        <begin position="104"/>
        <end position="568"/>
    </location>
</feature>
<evidence type="ECO:0000313" key="10">
    <source>
        <dbReference type="Proteomes" id="UP001388673"/>
    </source>
</evidence>
<evidence type="ECO:0000256" key="1">
    <source>
        <dbReference type="ARBA" id="ARBA00004141"/>
    </source>
</evidence>
<feature type="transmembrane region" description="Helical" evidence="7">
    <location>
        <begin position="323"/>
        <end position="343"/>
    </location>
</feature>
<dbReference type="PANTHER" id="PTHR42718:SF9">
    <property type="entry name" value="MAJOR FACILITATOR SUPERFAMILY MULTIDRUG TRANSPORTER MFSC"/>
    <property type="match status" value="1"/>
</dbReference>
<feature type="transmembrane region" description="Helical" evidence="7">
    <location>
        <begin position="497"/>
        <end position="519"/>
    </location>
</feature>
<organism evidence="9 10">
    <name type="scientific">Kwoniella newhampshirensis</name>
    <dbReference type="NCBI Taxonomy" id="1651941"/>
    <lineage>
        <taxon>Eukaryota</taxon>
        <taxon>Fungi</taxon>
        <taxon>Dikarya</taxon>
        <taxon>Basidiomycota</taxon>
        <taxon>Agaricomycotina</taxon>
        <taxon>Tremellomycetes</taxon>
        <taxon>Tremellales</taxon>
        <taxon>Cryptococcaceae</taxon>
        <taxon>Kwoniella</taxon>
    </lineage>
</organism>
<dbReference type="KEGG" id="kne:92177706"/>
<evidence type="ECO:0000256" key="4">
    <source>
        <dbReference type="ARBA" id="ARBA00022989"/>
    </source>
</evidence>
<feature type="compositionally biased region" description="Polar residues" evidence="6">
    <location>
        <begin position="32"/>
        <end position="59"/>
    </location>
</feature>
<dbReference type="InterPro" id="IPR020846">
    <property type="entry name" value="MFS_dom"/>
</dbReference>
<feature type="region of interest" description="Disordered" evidence="6">
    <location>
        <begin position="578"/>
        <end position="616"/>
    </location>
</feature>
<keyword evidence="3 7" id="KW-0812">Transmembrane</keyword>
<dbReference type="InterPro" id="IPR036259">
    <property type="entry name" value="MFS_trans_sf"/>
</dbReference>
<feature type="transmembrane region" description="Helical" evidence="7">
    <location>
        <begin position="406"/>
        <end position="427"/>
    </location>
</feature>
<feature type="transmembrane region" description="Helical" evidence="7">
    <location>
        <begin position="142"/>
        <end position="162"/>
    </location>
</feature>
<dbReference type="Pfam" id="PF07690">
    <property type="entry name" value="MFS_1"/>
    <property type="match status" value="1"/>
</dbReference>